<dbReference type="FunFam" id="3.40.50.720:FF:000084">
    <property type="entry name" value="Short-chain dehydrogenase reductase"/>
    <property type="match status" value="1"/>
</dbReference>
<evidence type="ECO:0000313" key="3">
    <source>
        <dbReference type="Proteomes" id="UP000029640"/>
    </source>
</evidence>
<dbReference type="eggNOG" id="COG1028">
    <property type="taxonomic scope" value="Bacteria"/>
</dbReference>
<keyword evidence="3" id="KW-1185">Reference proteome</keyword>
<dbReference type="PATRIC" id="fig|1265313.6.peg.1413"/>
<dbReference type="RefSeq" id="WP_035514824.1">
    <property type="nucleotide sequence ID" value="NZ_KN234751.1"/>
</dbReference>
<reference evidence="2 3" key="1">
    <citation type="journal article" date="2014" name="Genome Announc.">
        <title>Genome Sequence of Gammaproteobacterial Pseudohaliea rubra Type Strain DSM 19751, Isolated from Coastal Seawater of the Mediterranean Sea.</title>
        <authorList>
            <person name="Spring S."/>
            <person name="Fiebig A."/>
            <person name="Riedel T."/>
            <person name="Goker M."/>
            <person name="Klenk H.P."/>
        </authorList>
    </citation>
    <scope>NUCLEOTIDE SEQUENCE [LARGE SCALE GENOMIC DNA]</scope>
    <source>
        <strain evidence="2 3">DSM 19751</strain>
    </source>
</reference>
<dbReference type="Proteomes" id="UP000029640">
    <property type="component" value="Unassembled WGS sequence"/>
</dbReference>
<dbReference type="SUPFAM" id="SSF51735">
    <property type="entry name" value="NAD(P)-binding Rossmann-fold domains"/>
    <property type="match status" value="1"/>
</dbReference>
<dbReference type="EC" id="1.1.1.100" evidence="2"/>
<keyword evidence="2" id="KW-0560">Oxidoreductase</keyword>
<dbReference type="PRINTS" id="PR00080">
    <property type="entry name" value="SDRFAMILY"/>
</dbReference>
<dbReference type="EMBL" id="AUVB01000042">
    <property type="protein sequence ID" value="KGE03924.1"/>
    <property type="molecule type" value="Genomic_DNA"/>
</dbReference>
<dbReference type="GO" id="GO:0004316">
    <property type="term" value="F:3-oxoacyl-[acyl-carrier-protein] reductase (NADPH) activity"/>
    <property type="evidence" value="ECO:0007669"/>
    <property type="project" value="UniProtKB-EC"/>
</dbReference>
<dbReference type="InterPro" id="IPR036291">
    <property type="entry name" value="NAD(P)-bd_dom_sf"/>
</dbReference>
<comment type="similarity">
    <text evidence="1">Belongs to the short-chain dehydrogenases/reductases (SDR) family.</text>
</comment>
<dbReference type="Pfam" id="PF13561">
    <property type="entry name" value="adh_short_C2"/>
    <property type="match status" value="1"/>
</dbReference>
<comment type="caution">
    <text evidence="2">The sequence shown here is derived from an EMBL/GenBank/DDBJ whole genome shotgun (WGS) entry which is preliminary data.</text>
</comment>
<dbReference type="OrthoDB" id="9789398at2"/>
<dbReference type="STRING" id="1265313.HRUBRA_01429"/>
<proteinExistence type="inferred from homology"/>
<organism evidence="2 3">
    <name type="scientific">Pseudohaliea rubra DSM 19751</name>
    <dbReference type="NCBI Taxonomy" id="1265313"/>
    <lineage>
        <taxon>Bacteria</taxon>
        <taxon>Pseudomonadati</taxon>
        <taxon>Pseudomonadota</taxon>
        <taxon>Gammaproteobacteria</taxon>
        <taxon>Cellvibrionales</taxon>
        <taxon>Halieaceae</taxon>
        <taxon>Pseudohaliea</taxon>
    </lineage>
</organism>
<name>A0A095WZ58_9GAMM</name>
<protein>
    <submittedName>
        <fullName evidence="2">3-oxoacyl-[acyl-carrier protein] reductase</fullName>
        <ecNumber evidence="2">1.1.1.100</ecNumber>
    </submittedName>
</protein>
<dbReference type="Gene3D" id="3.40.50.720">
    <property type="entry name" value="NAD(P)-binding Rossmann-like Domain"/>
    <property type="match status" value="1"/>
</dbReference>
<dbReference type="InterPro" id="IPR050259">
    <property type="entry name" value="SDR"/>
</dbReference>
<dbReference type="InterPro" id="IPR002347">
    <property type="entry name" value="SDR_fam"/>
</dbReference>
<sequence>MDLGLRDVPVLVAAASRGIGREVARQFLLEGARVAIFARDEAAVQEAADALAAETGGEVHAFSADVTDAAELERVYRAAVAAIGAPGVLVNNAGGPPAAPHDELGDAAWMAAFELTLLSVVRLTRLALPAMRQAGGGRIVNISSVSVRQPLDNMMLSNSLRLGVAGWAKTLADEVAADGILVNTVCPGWTATDRVAQLLEARGAALGSDPAELRKAIESRIPLGRLAAPAEIAAAVLFLASRAASYITGTQLLVDGGYARAL</sequence>
<dbReference type="AlphaFoldDB" id="A0A095WZ58"/>
<dbReference type="PRINTS" id="PR00081">
    <property type="entry name" value="GDHRDH"/>
</dbReference>
<evidence type="ECO:0000313" key="2">
    <source>
        <dbReference type="EMBL" id="KGE03924.1"/>
    </source>
</evidence>
<evidence type="ECO:0000256" key="1">
    <source>
        <dbReference type="ARBA" id="ARBA00006484"/>
    </source>
</evidence>
<dbReference type="PANTHER" id="PTHR42879">
    <property type="entry name" value="3-OXOACYL-(ACYL-CARRIER-PROTEIN) REDUCTASE"/>
    <property type="match status" value="1"/>
</dbReference>
<dbReference type="PANTHER" id="PTHR42879:SF6">
    <property type="entry name" value="NADPH-DEPENDENT REDUCTASE BACG"/>
    <property type="match status" value="1"/>
</dbReference>
<dbReference type="HOGENOM" id="CLU_010194_1_2_6"/>
<accession>A0A095WZ58</accession>
<gene>
    <name evidence="2" type="ORF">HRUBRA_01429</name>
</gene>